<evidence type="ECO:0000313" key="3">
    <source>
        <dbReference type="EMBL" id="OAO13082.1"/>
    </source>
</evidence>
<reference evidence="3 4" key="1">
    <citation type="submission" date="2016-05" db="EMBL/GenBank/DDBJ databases">
        <title>Nuclear genome of Blastocystis sp. subtype 1 NandII.</title>
        <authorList>
            <person name="Gentekaki E."/>
            <person name="Curtis B."/>
            <person name="Stairs C."/>
            <person name="Eme L."/>
            <person name="Herman E."/>
            <person name="Klimes V."/>
            <person name="Arias M.C."/>
            <person name="Elias M."/>
            <person name="Hilliou F."/>
            <person name="Klute M."/>
            <person name="Malik S.-B."/>
            <person name="Pightling A."/>
            <person name="Rachubinski R."/>
            <person name="Salas D."/>
            <person name="Schlacht A."/>
            <person name="Suga H."/>
            <person name="Archibald J."/>
            <person name="Ball S.G."/>
            <person name="Clark G."/>
            <person name="Dacks J."/>
            <person name="Van Der Giezen M."/>
            <person name="Tsaousis A."/>
            <person name="Roger A."/>
        </authorList>
    </citation>
    <scope>NUCLEOTIDE SEQUENCE [LARGE SCALE GENOMIC DNA]</scope>
    <source>
        <strain evidence="4">ATCC 50177 / NandII</strain>
    </source>
</reference>
<keyword evidence="1" id="KW-0802">TPR repeat</keyword>
<keyword evidence="4" id="KW-1185">Reference proteome</keyword>
<feature type="repeat" description="TPR" evidence="1">
    <location>
        <begin position="249"/>
        <end position="282"/>
    </location>
</feature>
<dbReference type="InterPro" id="IPR019734">
    <property type="entry name" value="TPR_rpt"/>
</dbReference>
<proteinExistence type="predicted"/>
<dbReference type="Gene3D" id="1.25.40.10">
    <property type="entry name" value="Tetratricopeptide repeat domain"/>
    <property type="match status" value="1"/>
</dbReference>
<feature type="region of interest" description="Disordered" evidence="2">
    <location>
        <begin position="415"/>
        <end position="440"/>
    </location>
</feature>
<dbReference type="SMART" id="SM00028">
    <property type="entry name" value="TPR"/>
    <property type="match status" value="3"/>
</dbReference>
<dbReference type="SUPFAM" id="SSF48452">
    <property type="entry name" value="TPR-like"/>
    <property type="match status" value="1"/>
</dbReference>
<evidence type="ECO:0000256" key="1">
    <source>
        <dbReference type="PROSITE-ProRule" id="PRU00339"/>
    </source>
</evidence>
<dbReference type="AlphaFoldDB" id="A0A196SAF6"/>
<dbReference type="OrthoDB" id="2335338at2759"/>
<feature type="compositionally biased region" description="Basic and acidic residues" evidence="2">
    <location>
        <begin position="358"/>
        <end position="371"/>
    </location>
</feature>
<feature type="compositionally biased region" description="Basic and acidic residues" evidence="2">
    <location>
        <begin position="84"/>
        <end position="97"/>
    </location>
</feature>
<feature type="region of interest" description="Disordered" evidence="2">
    <location>
        <begin position="319"/>
        <end position="371"/>
    </location>
</feature>
<feature type="compositionally biased region" description="Low complexity" evidence="2">
    <location>
        <begin position="1"/>
        <end position="13"/>
    </location>
</feature>
<organism evidence="3 4">
    <name type="scientific">Blastocystis sp. subtype 1 (strain ATCC 50177 / NandII)</name>
    <dbReference type="NCBI Taxonomy" id="478820"/>
    <lineage>
        <taxon>Eukaryota</taxon>
        <taxon>Sar</taxon>
        <taxon>Stramenopiles</taxon>
        <taxon>Bigyra</taxon>
        <taxon>Opalozoa</taxon>
        <taxon>Opalinata</taxon>
        <taxon>Blastocystidae</taxon>
        <taxon>Blastocystis</taxon>
    </lineage>
</organism>
<comment type="caution">
    <text evidence="3">The sequence shown here is derived from an EMBL/GenBank/DDBJ whole genome shotgun (WGS) entry which is preliminary data.</text>
</comment>
<dbReference type="EMBL" id="LXWW01000466">
    <property type="protein sequence ID" value="OAO13082.1"/>
    <property type="molecule type" value="Genomic_DNA"/>
</dbReference>
<name>A0A196SAF6_BLAHN</name>
<dbReference type="PROSITE" id="PS50005">
    <property type="entry name" value="TPR"/>
    <property type="match status" value="1"/>
</dbReference>
<protein>
    <submittedName>
        <fullName evidence="3">Uncharacterized protein</fullName>
    </submittedName>
</protein>
<evidence type="ECO:0000256" key="2">
    <source>
        <dbReference type="SAM" id="MobiDB-lite"/>
    </source>
</evidence>
<dbReference type="InterPro" id="IPR011990">
    <property type="entry name" value="TPR-like_helical_dom_sf"/>
</dbReference>
<feature type="region of interest" description="Disordered" evidence="2">
    <location>
        <begin position="1"/>
        <end position="97"/>
    </location>
</feature>
<dbReference type="Proteomes" id="UP000078348">
    <property type="component" value="Unassembled WGS sequence"/>
</dbReference>
<gene>
    <name evidence="3" type="ORF">AV274_5230</name>
</gene>
<accession>A0A196SAF6</accession>
<feature type="compositionally biased region" description="Basic and acidic residues" evidence="2">
    <location>
        <begin position="36"/>
        <end position="59"/>
    </location>
</feature>
<sequence length="440" mass="48520">MEGSVENTVNETTVEQKEEVKQTVEATPESQTEVTPEEKPEEKPETAEQAPAEEKKEETAEAPAAPEVANHEEDAPKVEVVSEGEVKGEEKPEEEKVDPWKMVGNATLTPCGPGVITQLTEDGRAAVLFVASEEESGEARLATGFFDVDCFQDPGFKEEPGSITVLRGQVYRDLAGVLLEAKHYDRAILLYQNAINLVGEIKEEKYRGDILAIVVVCLCHMCTCFLQLNYVDRAETMAKQAYSIAPNYEEAVISMATVSVAKGDYMAALSVLKKAIDADKDNAKLVAIFNKVVEMNREVEKEMAAKKASTSTVLNSMKAMTEKQTRQAAAEQKPASKTDAMQEAMLKAMMQGQQEAHQPTEEEKKQQQQQEEKAWHNSLVWAAIGGIALVGLVLVKKLRHYVCLLTQNGFARDAYRTDGRDSRKGRRGLTGGQEAEPRVH</sequence>
<evidence type="ECO:0000313" key="4">
    <source>
        <dbReference type="Proteomes" id="UP000078348"/>
    </source>
</evidence>